<name>A0A5B7KAS0_PORTR</name>
<protein>
    <submittedName>
        <fullName evidence="1">Uncharacterized protein</fullName>
    </submittedName>
</protein>
<reference evidence="1 2" key="1">
    <citation type="submission" date="2019-05" db="EMBL/GenBank/DDBJ databases">
        <title>Another draft genome of Portunus trituberculatus and its Hox gene families provides insights of decapod evolution.</title>
        <authorList>
            <person name="Jeong J.-H."/>
            <person name="Song I."/>
            <person name="Kim S."/>
            <person name="Choi T."/>
            <person name="Kim D."/>
            <person name="Ryu S."/>
            <person name="Kim W."/>
        </authorList>
    </citation>
    <scope>NUCLEOTIDE SEQUENCE [LARGE SCALE GENOMIC DNA]</scope>
    <source>
        <tissue evidence="1">Muscle</tissue>
    </source>
</reference>
<dbReference type="AlphaFoldDB" id="A0A5B7KAS0"/>
<accession>A0A5B7KAS0</accession>
<sequence>MWTVTAASHCGAVYGLPMFPVILQPLQSGASSPTRLVCVSQHILGVTGVQLVLAGHGLPSEAAIVRHLSPCNLHPLLQHHYHLMSCQW</sequence>
<dbReference type="Proteomes" id="UP000324222">
    <property type="component" value="Unassembled WGS sequence"/>
</dbReference>
<gene>
    <name evidence="1" type="ORF">E2C01_101451</name>
</gene>
<dbReference type="EMBL" id="VSRR010147228">
    <property type="protein sequence ID" value="MPD05693.1"/>
    <property type="molecule type" value="Genomic_DNA"/>
</dbReference>
<evidence type="ECO:0000313" key="2">
    <source>
        <dbReference type="Proteomes" id="UP000324222"/>
    </source>
</evidence>
<comment type="caution">
    <text evidence="1">The sequence shown here is derived from an EMBL/GenBank/DDBJ whole genome shotgun (WGS) entry which is preliminary data.</text>
</comment>
<organism evidence="1 2">
    <name type="scientific">Portunus trituberculatus</name>
    <name type="common">Swimming crab</name>
    <name type="synonym">Neptunus trituberculatus</name>
    <dbReference type="NCBI Taxonomy" id="210409"/>
    <lineage>
        <taxon>Eukaryota</taxon>
        <taxon>Metazoa</taxon>
        <taxon>Ecdysozoa</taxon>
        <taxon>Arthropoda</taxon>
        <taxon>Crustacea</taxon>
        <taxon>Multicrustacea</taxon>
        <taxon>Malacostraca</taxon>
        <taxon>Eumalacostraca</taxon>
        <taxon>Eucarida</taxon>
        <taxon>Decapoda</taxon>
        <taxon>Pleocyemata</taxon>
        <taxon>Brachyura</taxon>
        <taxon>Eubrachyura</taxon>
        <taxon>Portunoidea</taxon>
        <taxon>Portunidae</taxon>
        <taxon>Portuninae</taxon>
        <taxon>Portunus</taxon>
    </lineage>
</organism>
<proteinExistence type="predicted"/>
<keyword evidence="2" id="KW-1185">Reference proteome</keyword>
<evidence type="ECO:0000313" key="1">
    <source>
        <dbReference type="EMBL" id="MPD05693.1"/>
    </source>
</evidence>